<sequence>MLVGSLAAAFFICLMFLSGIIITLYSNIIKCYYIIF</sequence>
<evidence type="ECO:0000256" key="1">
    <source>
        <dbReference type="SAM" id="Phobius"/>
    </source>
</evidence>
<organism evidence="2">
    <name type="scientific">Siphoviridae sp. ctVif31</name>
    <dbReference type="NCBI Taxonomy" id="2825532"/>
    <lineage>
        <taxon>Viruses</taxon>
        <taxon>Duplodnaviria</taxon>
        <taxon>Heunggongvirae</taxon>
        <taxon>Uroviricota</taxon>
        <taxon>Caudoviricetes</taxon>
    </lineage>
</organism>
<reference evidence="2" key="1">
    <citation type="journal article" date="2021" name="Proc. Natl. Acad. Sci. U.S.A.">
        <title>A Catalog of Tens of Thousands of Viruses from Human Metagenomes Reveals Hidden Associations with Chronic Diseases.</title>
        <authorList>
            <person name="Tisza M.J."/>
            <person name="Buck C.B."/>
        </authorList>
    </citation>
    <scope>NUCLEOTIDE SEQUENCE</scope>
    <source>
        <strain evidence="2">CtVif31</strain>
    </source>
</reference>
<keyword evidence="1" id="KW-0812">Transmembrane</keyword>
<dbReference type="EMBL" id="BK015567">
    <property type="protein sequence ID" value="DAE13630.1"/>
    <property type="molecule type" value="Genomic_DNA"/>
</dbReference>
<accession>A0A8S5Q2V5</accession>
<evidence type="ECO:0000313" key="2">
    <source>
        <dbReference type="EMBL" id="DAE13630.1"/>
    </source>
</evidence>
<name>A0A8S5Q2V5_9CAUD</name>
<keyword evidence="1" id="KW-0472">Membrane</keyword>
<feature type="transmembrane region" description="Helical" evidence="1">
    <location>
        <begin position="6"/>
        <end position="28"/>
    </location>
</feature>
<proteinExistence type="predicted"/>
<protein>
    <submittedName>
        <fullName evidence="2">Uncharacterized protein</fullName>
    </submittedName>
</protein>
<keyword evidence="1" id="KW-1133">Transmembrane helix</keyword>